<dbReference type="Gene3D" id="3.30.565.10">
    <property type="entry name" value="Histidine kinase-like ATPase, C-terminal domain"/>
    <property type="match status" value="1"/>
</dbReference>
<gene>
    <name evidence="12" type="ORF">ABSL23_11860</name>
</gene>
<dbReference type="SMART" id="SM00448">
    <property type="entry name" value="REC"/>
    <property type="match status" value="1"/>
</dbReference>
<dbReference type="Pfam" id="PF00072">
    <property type="entry name" value="Response_reg"/>
    <property type="match status" value="1"/>
</dbReference>
<dbReference type="Gene3D" id="3.40.50.2300">
    <property type="match status" value="1"/>
</dbReference>
<dbReference type="InterPro" id="IPR003018">
    <property type="entry name" value="GAF"/>
</dbReference>
<keyword evidence="4" id="KW-0808">Transferase</keyword>
<evidence type="ECO:0000256" key="4">
    <source>
        <dbReference type="ARBA" id="ARBA00022679"/>
    </source>
</evidence>
<feature type="domain" description="PAS" evidence="10">
    <location>
        <begin position="137"/>
        <end position="210"/>
    </location>
</feature>
<feature type="region of interest" description="Disordered" evidence="7">
    <location>
        <begin position="674"/>
        <end position="706"/>
    </location>
</feature>
<dbReference type="PROSITE" id="PS50112">
    <property type="entry name" value="PAS"/>
    <property type="match status" value="1"/>
</dbReference>
<dbReference type="Pfam" id="PF00512">
    <property type="entry name" value="HisKA"/>
    <property type="match status" value="1"/>
</dbReference>
<feature type="domain" description="PAC" evidence="11">
    <location>
        <begin position="341"/>
        <end position="393"/>
    </location>
</feature>
<dbReference type="PANTHER" id="PTHR43304:SF1">
    <property type="entry name" value="PAC DOMAIN-CONTAINING PROTEIN"/>
    <property type="match status" value="1"/>
</dbReference>
<keyword evidence="3 6" id="KW-0597">Phosphoprotein</keyword>
<feature type="modified residue" description="4-aspartylphosphate" evidence="6">
    <location>
        <position position="57"/>
    </location>
</feature>
<evidence type="ECO:0000256" key="7">
    <source>
        <dbReference type="SAM" id="MobiDB-lite"/>
    </source>
</evidence>
<evidence type="ECO:0000256" key="5">
    <source>
        <dbReference type="ARBA" id="ARBA00022777"/>
    </source>
</evidence>
<dbReference type="EC" id="2.7.13.3" evidence="2"/>
<evidence type="ECO:0000259" key="8">
    <source>
        <dbReference type="PROSITE" id="PS50109"/>
    </source>
</evidence>
<dbReference type="InterPro" id="IPR000700">
    <property type="entry name" value="PAS-assoc_C"/>
</dbReference>
<dbReference type="Gene3D" id="3.30.450.40">
    <property type="match status" value="1"/>
</dbReference>
<dbReference type="InterPro" id="IPR003661">
    <property type="entry name" value="HisK_dim/P_dom"/>
</dbReference>
<dbReference type="GeneID" id="91109854"/>
<evidence type="ECO:0000256" key="2">
    <source>
        <dbReference type="ARBA" id="ARBA00012438"/>
    </source>
</evidence>
<evidence type="ECO:0000259" key="10">
    <source>
        <dbReference type="PROSITE" id="PS50112"/>
    </source>
</evidence>
<dbReference type="SUPFAM" id="SSF55874">
    <property type="entry name" value="ATPase domain of HSP90 chaperone/DNA topoisomerase II/histidine kinase"/>
    <property type="match status" value="1"/>
</dbReference>
<dbReference type="AlphaFoldDB" id="A0AAU8CAB7"/>
<dbReference type="SMART" id="SM00387">
    <property type="entry name" value="HATPase_c"/>
    <property type="match status" value="1"/>
</dbReference>
<evidence type="ECO:0000259" key="9">
    <source>
        <dbReference type="PROSITE" id="PS50110"/>
    </source>
</evidence>
<dbReference type="InterPro" id="IPR001610">
    <property type="entry name" value="PAC"/>
</dbReference>
<feature type="domain" description="Histidine kinase" evidence="8">
    <location>
        <begin position="565"/>
        <end position="783"/>
    </location>
</feature>
<dbReference type="InterPro" id="IPR052162">
    <property type="entry name" value="Sensor_kinase/Photoreceptor"/>
</dbReference>
<dbReference type="InterPro" id="IPR001789">
    <property type="entry name" value="Sig_transdc_resp-reg_receiver"/>
</dbReference>
<dbReference type="SMART" id="SM00065">
    <property type="entry name" value="GAF"/>
    <property type="match status" value="1"/>
</dbReference>
<protein>
    <recommendedName>
        <fullName evidence="2">histidine kinase</fullName>
        <ecNumber evidence="2">2.7.13.3</ecNumber>
    </recommendedName>
</protein>
<dbReference type="Pfam" id="PF08447">
    <property type="entry name" value="PAS_3"/>
    <property type="match status" value="1"/>
</dbReference>
<evidence type="ECO:0000259" key="11">
    <source>
        <dbReference type="PROSITE" id="PS50113"/>
    </source>
</evidence>
<name>A0AAU8CAB7_9EURY</name>
<evidence type="ECO:0000256" key="1">
    <source>
        <dbReference type="ARBA" id="ARBA00000085"/>
    </source>
</evidence>
<sequence length="795" mass="87428">MDGAIRVLHVDDEPGFAEMTGEFLERADGQFVVETAARTAAALDALAARDYDCVVSDFDMPGKNGIEFLEAVREDYPDLPFILFTGKGSEEVASDAISAGVTDYLQKQSGTDHYELLANRIANAVGQRETERDAEDTEQQLAELAAHTHDVLWTFSADWEELLFVNDAYEDIWGRSVESLEDDPRSFLDGVHPEDRERVEAAMDELAAGEHLDVEYRVNEAEDYGRWVWARGEPVADDDGNVVRVTGFSRDVTERKARERELRDRERQYRAIFEDPNILVGLLDTDGTVRDINQTAFEYVNSDVESVTGEPFWETPWFAHSADARASVAEWVERAADGEYVEFQLDLVDGDGEPYAVEGVFRPVTDDDGDVVSIVVSDREVTDRKRRERRLRALSETTRSLLAADSREAVAETAVAATRDILGLNANAIHLYDSEQNALVPAAISDAARDIIDEPPTFRPGSSIAWRVFEDGEPLALDDVHSDADVYRPDSPVRSEIFLPLGDHGILLVGSPSPSAFDEHDIALGEVFAENVVTALEQVERTAELRVRERELSAQNERLSEFASVVSHDLRNPLNVAEGRLELARETGDDRHFEEVTAAHERMQALIDDLLALTREGSGVGDVTTIGLRSLVEDCWATVDTGNATLAGDAAASIRGDESRVRQLFENLFRNAVEHGSTDPQSASRSEDAVEHSAANPRSAAREDGGDVTVTVGLLDDGSGFYVEDDGPGVPEGDREKVFEYGYSTVDDGTGFGLNIVQQVAEAHGWTVRVTDGEAGGARFEVTGVEVVEPQSTQE</sequence>
<dbReference type="Pfam" id="PF13185">
    <property type="entry name" value="GAF_2"/>
    <property type="match status" value="1"/>
</dbReference>
<reference evidence="12" key="1">
    <citation type="submission" date="2024-06" db="EMBL/GenBank/DDBJ databases">
        <title>Genome Sequence of an extremely halophilic archaeon isolated from Permian era halite, Salado Formation, Carlsbad, New Mexico: Halobacterium sp. strain NMX12-1.</title>
        <authorList>
            <person name="Sotoa L."/>
            <person name="DasSarma P."/>
            <person name="Anton B.P."/>
            <person name="Vincze T."/>
            <person name="Verma I."/>
            <person name="Eralp B."/>
            <person name="Powers D.W."/>
            <person name="Dozier B.L."/>
            <person name="Roberts R.J."/>
            <person name="DasSarma S."/>
        </authorList>
    </citation>
    <scope>NUCLEOTIDE SEQUENCE</scope>
    <source>
        <strain evidence="12">NMX12-1</strain>
    </source>
</reference>
<feature type="domain" description="PAC" evidence="11">
    <location>
        <begin position="212"/>
        <end position="264"/>
    </location>
</feature>
<comment type="catalytic activity">
    <reaction evidence="1">
        <text>ATP + protein L-histidine = ADP + protein N-phospho-L-histidine.</text>
        <dbReference type="EC" id="2.7.13.3"/>
    </reaction>
</comment>
<dbReference type="NCBIfam" id="TIGR00229">
    <property type="entry name" value="sensory_box"/>
    <property type="match status" value="2"/>
</dbReference>
<dbReference type="InterPro" id="IPR003594">
    <property type="entry name" value="HATPase_dom"/>
</dbReference>
<organism evidence="12">
    <name type="scientific">Halobacterium sp. NMX12-1</name>
    <dbReference type="NCBI Taxonomy" id="3166650"/>
    <lineage>
        <taxon>Archaea</taxon>
        <taxon>Methanobacteriati</taxon>
        <taxon>Methanobacteriota</taxon>
        <taxon>Stenosarchaea group</taxon>
        <taxon>Halobacteria</taxon>
        <taxon>Halobacteriales</taxon>
        <taxon>Halobacteriaceae</taxon>
        <taxon>Halobacterium</taxon>
    </lineage>
</organism>
<dbReference type="InterPro" id="IPR005467">
    <property type="entry name" value="His_kinase_dom"/>
</dbReference>
<dbReference type="SMART" id="SM00086">
    <property type="entry name" value="PAC"/>
    <property type="match status" value="2"/>
</dbReference>
<dbReference type="CDD" id="cd00130">
    <property type="entry name" value="PAS"/>
    <property type="match status" value="2"/>
</dbReference>
<dbReference type="Pfam" id="PF08448">
    <property type="entry name" value="PAS_4"/>
    <property type="match status" value="1"/>
</dbReference>
<dbReference type="RefSeq" id="WP_353633865.1">
    <property type="nucleotide sequence ID" value="NZ_CP159204.1"/>
</dbReference>
<evidence type="ECO:0000313" key="12">
    <source>
        <dbReference type="EMBL" id="XCF15926.1"/>
    </source>
</evidence>
<dbReference type="PANTHER" id="PTHR43304">
    <property type="entry name" value="PHYTOCHROME-LIKE PROTEIN CPH1"/>
    <property type="match status" value="1"/>
</dbReference>
<dbReference type="Gene3D" id="3.30.450.20">
    <property type="entry name" value="PAS domain"/>
    <property type="match status" value="2"/>
</dbReference>
<dbReference type="SUPFAM" id="SSF47384">
    <property type="entry name" value="Homodimeric domain of signal transducing histidine kinase"/>
    <property type="match status" value="1"/>
</dbReference>
<accession>A0AAU8CAB7</accession>
<dbReference type="Pfam" id="PF02518">
    <property type="entry name" value="HATPase_c"/>
    <property type="match status" value="1"/>
</dbReference>
<dbReference type="EMBL" id="CP159204">
    <property type="protein sequence ID" value="XCF15926.1"/>
    <property type="molecule type" value="Genomic_DNA"/>
</dbReference>
<dbReference type="InterPro" id="IPR011006">
    <property type="entry name" value="CheY-like_superfamily"/>
</dbReference>
<dbReference type="SMART" id="SM00388">
    <property type="entry name" value="HisKA"/>
    <property type="match status" value="1"/>
</dbReference>
<dbReference type="CDD" id="cd00156">
    <property type="entry name" value="REC"/>
    <property type="match status" value="1"/>
</dbReference>
<dbReference type="InterPro" id="IPR036890">
    <property type="entry name" value="HATPase_C_sf"/>
</dbReference>
<dbReference type="InterPro" id="IPR013655">
    <property type="entry name" value="PAS_fold_3"/>
</dbReference>
<dbReference type="InterPro" id="IPR036097">
    <property type="entry name" value="HisK_dim/P_sf"/>
</dbReference>
<dbReference type="Gene3D" id="1.10.287.130">
    <property type="match status" value="1"/>
</dbReference>
<evidence type="ECO:0000256" key="3">
    <source>
        <dbReference type="ARBA" id="ARBA00022553"/>
    </source>
</evidence>
<dbReference type="PROSITE" id="PS50109">
    <property type="entry name" value="HIS_KIN"/>
    <property type="match status" value="1"/>
</dbReference>
<dbReference type="SUPFAM" id="SSF55785">
    <property type="entry name" value="PYP-like sensor domain (PAS domain)"/>
    <property type="match status" value="2"/>
</dbReference>
<dbReference type="InterPro" id="IPR013656">
    <property type="entry name" value="PAS_4"/>
</dbReference>
<dbReference type="SUPFAM" id="SSF55781">
    <property type="entry name" value="GAF domain-like"/>
    <property type="match status" value="1"/>
</dbReference>
<dbReference type="InterPro" id="IPR035965">
    <property type="entry name" value="PAS-like_dom_sf"/>
</dbReference>
<dbReference type="KEGG" id="hanx:ABSL23_11860"/>
<dbReference type="InterPro" id="IPR000014">
    <property type="entry name" value="PAS"/>
</dbReference>
<dbReference type="SMART" id="SM00091">
    <property type="entry name" value="PAS"/>
    <property type="match status" value="2"/>
</dbReference>
<dbReference type="SUPFAM" id="SSF52172">
    <property type="entry name" value="CheY-like"/>
    <property type="match status" value="1"/>
</dbReference>
<dbReference type="PROSITE" id="PS50110">
    <property type="entry name" value="RESPONSE_REGULATORY"/>
    <property type="match status" value="1"/>
</dbReference>
<dbReference type="CDD" id="cd00082">
    <property type="entry name" value="HisKA"/>
    <property type="match status" value="1"/>
</dbReference>
<dbReference type="InterPro" id="IPR029016">
    <property type="entry name" value="GAF-like_dom_sf"/>
</dbReference>
<evidence type="ECO:0000256" key="6">
    <source>
        <dbReference type="PROSITE-ProRule" id="PRU00169"/>
    </source>
</evidence>
<dbReference type="GO" id="GO:0000155">
    <property type="term" value="F:phosphorelay sensor kinase activity"/>
    <property type="evidence" value="ECO:0007669"/>
    <property type="project" value="InterPro"/>
</dbReference>
<feature type="domain" description="Response regulatory" evidence="9">
    <location>
        <begin position="6"/>
        <end position="122"/>
    </location>
</feature>
<proteinExistence type="predicted"/>
<dbReference type="PROSITE" id="PS50113">
    <property type="entry name" value="PAC"/>
    <property type="match status" value="2"/>
</dbReference>
<keyword evidence="5" id="KW-0418">Kinase</keyword>